<gene>
    <name evidence="1" type="ORF">WKI47_01835</name>
</gene>
<proteinExistence type="predicted"/>
<protein>
    <submittedName>
        <fullName evidence="1">Metallophosphoesterase</fullName>
    </submittedName>
</protein>
<evidence type="ECO:0000313" key="2">
    <source>
        <dbReference type="Proteomes" id="UP001380953"/>
    </source>
</evidence>
<keyword evidence="2" id="KW-1185">Reference proteome</keyword>
<reference evidence="1" key="1">
    <citation type="submission" date="2024-03" db="EMBL/GenBank/DDBJ databases">
        <title>Whole genome sequecning of epiphytes from Marcgravia umbellata leaves.</title>
        <authorList>
            <person name="Kumar G."/>
            <person name="Savka M.A."/>
        </authorList>
    </citation>
    <scope>NUCLEOTIDE SEQUENCE</scope>
    <source>
        <strain evidence="1">RIT_BL5</strain>
    </source>
</reference>
<sequence>MKIGLLHLSDIHIKVDDNIVLNRSCKIPVAIQDYIFEIDKLFIVISGDSAYSGKQEEYYLAMQLINDIQETIENIKKSLSIEFILIPGNHDCDFDKSTVRNIVLDSVKQGKPDISEEIIETLTSVQTEYFEYLRAYESEDKILDQKLLKIYKFSLGEYDILFNCFNSAWLSTINEQAGTLIFPIQMYEKLLQANKADLTVSLIHHPYNWYDPDNSREINRVLRQNSDIILTGHEHVSTINILDDLQGNITQHIEGSVLQETWNDSISGFNFIFLDLSEKKQSITKYSWNGEYYKIENQIENVDFIRSNLLQKNIFNLSDEFYRNLNDPGIPLKHPRNPNVKLKDIYIYTQMQRNLKWMNALVSKKK</sequence>
<comment type="caution">
    <text evidence="1">The sequence shown here is derived from an EMBL/GenBank/DDBJ whole genome shotgun (WGS) entry which is preliminary data.</text>
</comment>
<evidence type="ECO:0000313" key="1">
    <source>
        <dbReference type="EMBL" id="MEJ8302650.1"/>
    </source>
</evidence>
<accession>A0ACC6P6W3</accession>
<dbReference type="EMBL" id="JBBKAR010000002">
    <property type="protein sequence ID" value="MEJ8302650.1"/>
    <property type="molecule type" value="Genomic_DNA"/>
</dbReference>
<name>A0ACC6P6W3_9BACL</name>
<organism evidence="1 2">
    <name type="scientific">Saccharibacillus sacchari</name>
    <dbReference type="NCBI Taxonomy" id="456493"/>
    <lineage>
        <taxon>Bacteria</taxon>
        <taxon>Bacillati</taxon>
        <taxon>Bacillota</taxon>
        <taxon>Bacilli</taxon>
        <taxon>Bacillales</taxon>
        <taxon>Paenibacillaceae</taxon>
        <taxon>Saccharibacillus</taxon>
    </lineage>
</organism>
<dbReference type="Proteomes" id="UP001380953">
    <property type="component" value="Unassembled WGS sequence"/>
</dbReference>